<comment type="similarity">
    <text evidence="1">Belongs to the UDP-glycosyltransferase family.</text>
</comment>
<evidence type="ECO:0000256" key="2">
    <source>
        <dbReference type="ARBA" id="ARBA00022679"/>
    </source>
</evidence>
<dbReference type="PANTHER" id="PTHR11926:SF1412">
    <property type="entry name" value="UDP-GLYCOSYLTRANSFERASE 83A1-LIKE"/>
    <property type="match status" value="1"/>
</dbReference>
<reference evidence="4" key="1">
    <citation type="submission" date="2023-05" db="EMBL/GenBank/DDBJ databases">
        <authorList>
            <person name="Huff M."/>
        </authorList>
    </citation>
    <scope>NUCLEOTIDE SEQUENCE</scope>
</reference>
<dbReference type="SUPFAM" id="SSF53756">
    <property type="entry name" value="UDP-Glycosyltransferase/glycogen phosphorylase"/>
    <property type="match status" value="1"/>
</dbReference>
<dbReference type="FunFam" id="3.40.50.2000:FF:000061">
    <property type="entry name" value="UDP-glycosyltransferase 83A1"/>
    <property type="match status" value="1"/>
</dbReference>
<evidence type="ECO:0000256" key="1">
    <source>
        <dbReference type="ARBA" id="ARBA00009995"/>
    </source>
</evidence>
<dbReference type="Pfam" id="PF26168">
    <property type="entry name" value="Glyco_transf_N"/>
    <property type="match status" value="1"/>
</dbReference>
<feature type="domain" description="Glycosyltransferase N-terminal" evidence="3">
    <location>
        <begin position="20"/>
        <end position="140"/>
    </location>
</feature>
<accession>A0AAD1YQK9</accession>
<keyword evidence="5" id="KW-1185">Reference proteome</keyword>
<dbReference type="PANTHER" id="PTHR11926">
    <property type="entry name" value="GLUCOSYL/GLUCURONOSYL TRANSFERASES"/>
    <property type="match status" value="1"/>
</dbReference>
<organism evidence="4 5">
    <name type="scientific">Fraxinus pennsylvanica</name>
    <dbReference type="NCBI Taxonomy" id="56036"/>
    <lineage>
        <taxon>Eukaryota</taxon>
        <taxon>Viridiplantae</taxon>
        <taxon>Streptophyta</taxon>
        <taxon>Embryophyta</taxon>
        <taxon>Tracheophyta</taxon>
        <taxon>Spermatophyta</taxon>
        <taxon>Magnoliopsida</taxon>
        <taxon>eudicotyledons</taxon>
        <taxon>Gunneridae</taxon>
        <taxon>Pentapetalae</taxon>
        <taxon>asterids</taxon>
        <taxon>lamiids</taxon>
        <taxon>Lamiales</taxon>
        <taxon>Oleaceae</taxon>
        <taxon>Oleeae</taxon>
        <taxon>Fraxinus</taxon>
    </lineage>
</organism>
<name>A0AAD1YQK9_9LAMI</name>
<dbReference type="GO" id="GO:0080044">
    <property type="term" value="F:quercetin 7-O-glucosyltransferase activity"/>
    <property type="evidence" value="ECO:0007669"/>
    <property type="project" value="TreeGrafter"/>
</dbReference>
<dbReference type="InterPro" id="IPR058980">
    <property type="entry name" value="Glyco_transf_N"/>
</dbReference>
<gene>
    <name evidence="4" type="ORF">FPE_LOCUS2009</name>
</gene>
<proteinExistence type="inferred from homology"/>
<evidence type="ECO:0000313" key="5">
    <source>
        <dbReference type="Proteomes" id="UP000834106"/>
    </source>
</evidence>
<evidence type="ECO:0000259" key="3">
    <source>
        <dbReference type="Pfam" id="PF26168"/>
    </source>
</evidence>
<dbReference type="CDD" id="cd03784">
    <property type="entry name" value="GT1_Gtf-like"/>
    <property type="match status" value="1"/>
</dbReference>
<dbReference type="Gene3D" id="3.40.50.2000">
    <property type="entry name" value="Glycogen Phosphorylase B"/>
    <property type="match status" value="2"/>
</dbReference>
<dbReference type="AlphaFoldDB" id="A0AAD1YQK9"/>
<protein>
    <recommendedName>
        <fullName evidence="3">Glycosyltransferase N-terminal domain-containing protein</fullName>
    </recommendedName>
</protein>
<dbReference type="EMBL" id="OU503036">
    <property type="protein sequence ID" value="CAI9754578.1"/>
    <property type="molecule type" value="Genomic_DNA"/>
</dbReference>
<sequence>MDQSLTEQEMMGVKGKRPHILAVPFPVQGHVRPLMKFSQQIANHGIKVTFVNTEYIHAKVVAAMSEEDKEQRSIELTSIPDGLMPDDDRNNGFIINKSLRRTLPRNLTNLMEKVSCDEKISCVIADITIGWILDDIQKMGAEPVAFLPGAAAEMALTHHIPKLIEAGNLDMNGTMVQNELILSDEIPSWRKNELIWCVSGDLNTQKLFFEFFRTAERSAHHAKWLLCNTFHEIESSACKLIPKICPVGPLLSSNNLKSSAGGGSFWVEDTTCLSWLDNQPDGSVIYVSFGSVAAFSQDQINELALGLELSSRPFLWVVRSNLANGLHAEYPNGFLERVAERAKIVEWTPQEQVLAHSSVGCFLSHCGWNSTVEGLSMGIPFLCWPYFADQFHNQNYICSMWKIGLSLNPNESGLRSRHEIKTKIEMLFADYGIKTNALKLKDLALKSVSESGSSFRNFETFVDHLKKRR</sequence>
<evidence type="ECO:0000313" key="4">
    <source>
        <dbReference type="EMBL" id="CAI9754578.1"/>
    </source>
</evidence>
<keyword evidence="2" id="KW-0808">Transferase</keyword>
<dbReference type="FunFam" id="3.40.50.2000:FF:000108">
    <property type="entry name" value="UDP-glycosyltransferase 83A1"/>
    <property type="match status" value="1"/>
</dbReference>
<dbReference type="Pfam" id="PF00201">
    <property type="entry name" value="UDPGT"/>
    <property type="match status" value="1"/>
</dbReference>
<dbReference type="GO" id="GO:0080043">
    <property type="term" value="F:quercetin 3-O-glucosyltransferase activity"/>
    <property type="evidence" value="ECO:0007669"/>
    <property type="project" value="TreeGrafter"/>
</dbReference>
<dbReference type="InterPro" id="IPR002213">
    <property type="entry name" value="UDP_glucos_trans"/>
</dbReference>
<dbReference type="Proteomes" id="UP000834106">
    <property type="component" value="Chromosome 1"/>
</dbReference>